<dbReference type="PRINTS" id="PR00040">
    <property type="entry name" value="HTHMERR"/>
</dbReference>
<dbReference type="InterPro" id="IPR009061">
    <property type="entry name" value="DNA-bd_dom_put_sf"/>
</dbReference>
<dbReference type="PANTHER" id="PTHR30204:SF98">
    <property type="entry name" value="HTH-TYPE TRANSCRIPTIONAL REGULATOR ADHR"/>
    <property type="match status" value="1"/>
</dbReference>
<dbReference type="CDD" id="cd04780">
    <property type="entry name" value="HTH_MerR-like_sg5"/>
    <property type="match status" value="1"/>
</dbReference>
<dbReference type="Pfam" id="PF13411">
    <property type="entry name" value="MerR_1"/>
    <property type="match status" value="1"/>
</dbReference>
<accession>A0ABT9P7J1</accession>
<dbReference type="Gene3D" id="1.10.1660.10">
    <property type="match status" value="1"/>
</dbReference>
<sequence>MRIGELARLSGVPVPSIKYYLREGMLPVGERISANQVRYTDAHVRRVRLIRALLEVGGLSIAATREILGAVDTPGGDLHSMLGVAQSAVSREVGDNTSEADRRLAEDEVAKLAERHGWGDVAAKRGNPGWRQLVQIVATYRGLEQHELLGLLDRYAQAAALLAEAELGVIASLGDTDEKVEGVVLGTLLGDAAMAAMRRIAQEAVSARP</sequence>
<evidence type="ECO:0000313" key="4">
    <source>
        <dbReference type="Proteomes" id="UP001235712"/>
    </source>
</evidence>
<dbReference type="InterPro" id="IPR000551">
    <property type="entry name" value="MerR-type_HTH_dom"/>
</dbReference>
<dbReference type="SUPFAM" id="SSF46955">
    <property type="entry name" value="Putative DNA-binding domain"/>
    <property type="match status" value="1"/>
</dbReference>
<organism evidence="3 4">
    <name type="scientific">Kineosporia succinea</name>
    <dbReference type="NCBI Taxonomy" id="84632"/>
    <lineage>
        <taxon>Bacteria</taxon>
        <taxon>Bacillati</taxon>
        <taxon>Actinomycetota</taxon>
        <taxon>Actinomycetes</taxon>
        <taxon>Kineosporiales</taxon>
        <taxon>Kineosporiaceae</taxon>
        <taxon>Kineosporia</taxon>
    </lineage>
</organism>
<evidence type="ECO:0000259" key="2">
    <source>
        <dbReference type="PROSITE" id="PS50937"/>
    </source>
</evidence>
<dbReference type="InterPro" id="IPR047057">
    <property type="entry name" value="MerR_fam"/>
</dbReference>
<comment type="caution">
    <text evidence="3">The sequence shown here is derived from an EMBL/GenBank/DDBJ whole genome shotgun (WGS) entry which is preliminary data.</text>
</comment>
<dbReference type="RefSeq" id="WP_307245589.1">
    <property type="nucleotide sequence ID" value="NZ_JAUSQZ010000001.1"/>
</dbReference>
<proteinExistence type="predicted"/>
<dbReference type="PANTHER" id="PTHR30204">
    <property type="entry name" value="REDOX-CYCLING DRUG-SENSING TRANSCRIPTIONAL ACTIVATOR SOXR"/>
    <property type="match status" value="1"/>
</dbReference>
<gene>
    <name evidence="3" type="ORF">J2S57_004171</name>
</gene>
<evidence type="ECO:0000313" key="3">
    <source>
        <dbReference type="EMBL" id="MDP9828422.1"/>
    </source>
</evidence>
<name>A0ABT9P7J1_9ACTN</name>
<protein>
    <submittedName>
        <fullName evidence="3">DNA-binding transcriptional MerR regulator</fullName>
    </submittedName>
</protein>
<keyword evidence="4" id="KW-1185">Reference proteome</keyword>
<feature type="domain" description="HTH merR-type" evidence="2">
    <location>
        <begin position="1"/>
        <end position="70"/>
    </location>
</feature>
<dbReference type="SMART" id="SM00422">
    <property type="entry name" value="HTH_MERR"/>
    <property type="match status" value="1"/>
</dbReference>
<dbReference type="PROSITE" id="PS50937">
    <property type="entry name" value="HTH_MERR_2"/>
    <property type="match status" value="1"/>
</dbReference>
<dbReference type="EMBL" id="JAUSQZ010000001">
    <property type="protein sequence ID" value="MDP9828422.1"/>
    <property type="molecule type" value="Genomic_DNA"/>
</dbReference>
<evidence type="ECO:0000256" key="1">
    <source>
        <dbReference type="ARBA" id="ARBA00023125"/>
    </source>
</evidence>
<dbReference type="GO" id="GO:0003677">
    <property type="term" value="F:DNA binding"/>
    <property type="evidence" value="ECO:0007669"/>
    <property type="project" value="UniProtKB-KW"/>
</dbReference>
<dbReference type="Proteomes" id="UP001235712">
    <property type="component" value="Unassembled WGS sequence"/>
</dbReference>
<keyword evidence="1 3" id="KW-0238">DNA-binding</keyword>
<reference evidence="3 4" key="1">
    <citation type="submission" date="2023-07" db="EMBL/GenBank/DDBJ databases">
        <title>Sequencing the genomes of 1000 actinobacteria strains.</title>
        <authorList>
            <person name="Klenk H.-P."/>
        </authorList>
    </citation>
    <scope>NUCLEOTIDE SEQUENCE [LARGE SCALE GENOMIC DNA]</scope>
    <source>
        <strain evidence="3 4">DSM 44388</strain>
    </source>
</reference>